<dbReference type="EMBL" id="JAUHTB010000025">
    <property type="protein sequence ID" value="MDN4507485.1"/>
    <property type="molecule type" value="Genomic_DNA"/>
</dbReference>
<comment type="caution">
    <text evidence="1">The sequence shown here is derived from an EMBL/GenBank/DDBJ whole genome shotgun (WGS) entry which is preliminary data.</text>
</comment>
<dbReference type="Proteomes" id="UP001172702">
    <property type="component" value="Unassembled WGS sequence"/>
</dbReference>
<gene>
    <name evidence="1" type="ORF">QYF62_15690</name>
</gene>
<dbReference type="Gene3D" id="3.30.470.20">
    <property type="entry name" value="ATP-grasp fold, B domain"/>
    <property type="match status" value="1"/>
</dbReference>
<protein>
    <recommendedName>
        <fullName evidence="3">ATP-grasp domain-containing protein</fullName>
    </recommendedName>
</protein>
<accession>A0ABT8H4U5</accession>
<sequence>MAERESVSAWPLKVVSYLGGRSSGQEEMMQYNYAILDPLSDQALGLKKLLKSCTQPVEVHAITSAEWTWLERAVVRMIYRRTIKLEEAIERDFLVVPTGYRSTVDLIENVPDVANRLSLSDRMLEVADKESMLDRADNLGYKTPRRLCLEELKAGKYSGPIFYKELTEQGGGRRGTASSLMDLPDAGRGLLLEEVIGSAGTYGVAFFARDGRITSIAGHFESVSTPSQGGSAVVIESYSDERLKEFTAALVADLEYSGWGLAEFKWSERVGEFVLMEINGKLWASSEFSFRANPHLFFESFGLQLNQQSSKPGAAVYLHRVRDSGAAAGALSALMRRRALPLAYFPPIVFSLAAFLAKAREGLLGHSTGRCKDDARQ</sequence>
<evidence type="ECO:0000313" key="2">
    <source>
        <dbReference type="Proteomes" id="UP001172702"/>
    </source>
</evidence>
<dbReference type="SUPFAM" id="SSF56059">
    <property type="entry name" value="Glutathione synthetase ATP-binding domain-like"/>
    <property type="match status" value="1"/>
</dbReference>
<keyword evidence="2" id="KW-1185">Reference proteome</keyword>
<proteinExistence type="predicted"/>
<reference evidence="1 2" key="1">
    <citation type="submission" date="2023-07" db="EMBL/GenBank/DDBJ databases">
        <title>Strategy for survival of the halotoleranting strain Dietzia MX2 from the Yakshinskoe mineral salts deposit.</title>
        <authorList>
            <person name="Kharitonova M.A."/>
            <person name="Kupriyanova-Ashina F.G."/>
            <person name="Shakirov T.R."/>
            <person name="Vafina M.S."/>
            <person name="Ilinskaya O.N."/>
        </authorList>
    </citation>
    <scope>NUCLEOTIDE SEQUENCE [LARGE SCALE GENOMIC DNA]</scope>
    <source>
        <strain evidence="1 2">MX2</strain>
    </source>
</reference>
<name>A0ABT8H4U5_9ACTN</name>
<evidence type="ECO:0008006" key="3">
    <source>
        <dbReference type="Google" id="ProtNLM"/>
    </source>
</evidence>
<dbReference type="RefSeq" id="WP_301163077.1">
    <property type="nucleotide sequence ID" value="NZ_JAUHTB010000025.1"/>
</dbReference>
<evidence type="ECO:0000313" key="1">
    <source>
        <dbReference type="EMBL" id="MDN4507485.1"/>
    </source>
</evidence>
<organism evidence="1 2">
    <name type="scientific">Dietzia maris</name>
    <dbReference type="NCBI Taxonomy" id="37915"/>
    <lineage>
        <taxon>Bacteria</taxon>
        <taxon>Bacillati</taxon>
        <taxon>Actinomycetota</taxon>
        <taxon>Actinomycetes</taxon>
        <taxon>Mycobacteriales</taxon>
        <taxon>Dietziaceae</taxon>
        <taxon>Dietzia</taxon>
    </lineage>
</organism>